<sequence>MVLAIVLLGVSPIVVEAEVIDVPVTVSAGGGELNLTKKEIKEELAYQKQLVEKLRNADDNEEKIVKEYLADNDNAIANKIGNSEDSTEFIDTYIINDETQLIFTDTEVMLDTTEMSNENEATSEEEKLLREEDSNESIISSIKEFGETVLFGQKVYAAASKTVSARHTRTVYAKVSGNKLFTAGIGAKFTYNGAKVTAQTTENYVKVNGISGVVWSVHNKKNGVQKPSIKKRVVYQQATAKSGLTYKGNGLVVEEKYIRVNLECNHLGKVSKSSVVR</sequence>
<evidence type="ECO:0000313" key="2">
    <source>
        <dbReference type="Proteomes" id="UP000280270"/>
    </source>
</evidence>
<dbReference type="EMBL" id="QUQA01000010">
    <property type="protein sequence ID" value="RKC00848.1"/>
    <property type="molecule type" value="Genomic_DNA"/>
</dbReference>
<evidence type="ECO:0008006" key="3">
    <source>
        <dbReference type="Google" id="ProtNLM"/>
    </source>
</evidence>
<protein>
    <recommendedName>
        <fullName evidence="3">N-acetylmuramoyl-L-alanine amidase</fullName>
    </recommendedName>
</protein>
<organism evidence="1 2">
    <name type="scientific">Listeria monocytogenes</name>
    <dbReference type="NCBI Taxonomy" id="1639"/>
    <lineage>
        <taxon>Bacteria</taxon>
        <taxon>Bacillati</taxon>
        <taxon>Bacillota</taxon>
        <taxon>Bacilli</taxon>
        <taxon>Bacillales</taxon>
        <taxon>Listeriaceae</taxon>
        <taxon>Listeria</taxon>
    </lineage>
</organism>
<reference evidence="1 2" key="1">
    <citation type="journal article" date="2018" name="BMC Genomics">
        <title>Genes significantly associated with lineage II food isolates of Listeria monocytogenes.</title>
        <authorList>
            <person name="Pirone-Davies C."/>
            <person name="Chen Y."/>
            <person name="Pightling A."/>
            <person name="Ryan G."/>
            <person name="Wang Y."/>
            <person name="Yao K."/>
            <person name="Hoffmann M."/>
            <person name="Allard M.W."/>
        </authorList>
    </citation>
    <scope>NUCLEOTIDE SEQUENCE [LARGE SCALE GENOMIC DNA]</scope>
    <source>
        <strain evidence="1 2">CFSAN028761</strain>
    </source>
</reference>
<comment type="caution">
    <text evidence="1">The sequence shown here is derived from an EMBL/GenBank/DDBJ whole genome shotgun (WGS) entry which is preliminary data.</text>
</comment>
<dbReference type="Proteomes" id="UP000280270">
    <property type="component" value="Unassembled WGS sequence"/>
</dbReference>
<name>A0AB37NP63_LISMN</name>
<evidence type="ECO:0000313" key="1">
    <source>
        <dbReference type="EMBL" id="RKC00848.1"/>
    </source>
</evidence>
<dbReference type="AlphaFoldDB" id="A0AB37NP63"/>
<accession>A0AB37NP63</accession>
<proteinExistence type="predicted"/>
<gene>
    <name evidence="1" type="ORF">AE233_01104</name>
</gene>